<evidence type="ECO:0000256" key="4">
    <source>
        <dbReference type="ARBA" id="ARBA00022723"/>
    </source>
</evidence>
<dbReference type="GO" id="GO:0016567">
    <property type="term" value="P:protein ubiquitination"/>
    <property type="evidence" value="ECO:0007669"/>
    <property type="project" value="InterPro"/>
</dbReference>
<reference evidence="10" key="1">
    <citation type="journal article" date="2020" name="Stud. Mycol.">
        <title>101 Dothideomycetes genomes: a test case for predicting lifestyles and emergence of pathogens.</title>
        <authorList>
            <person name="Haridas S."/>
            <person name="Albert R."/>
            <person name="Binder M."/>
            <person name="Bloem J."/>
            <person name="Labutti K."/>
            <person name="Salamov A."/>
            <person name="Andreopoulos B."/>
            <person name="Baker S."/>
            <person name="Barry K."/>
            <person name="Bills G."/>
            <person name="Bluhm B."/>
            <person name="Cannon C."/>
            <person name="Castanera R."/>
            <person name="Culley D."/>
            <person name="Daum C."/>
            <person name="Ezra D."/>
            <person name="Gonzalez J."/>
            <person name="Henrissat B."/>
            <person name="Kuo A."/>
            <person name="Liang C."/>
            <person name="Lipzen A."/>
            <person name="Lutzoni F."/>
            <person name="Magnuson J."/>
            <person name="Mondo S."/>
            <person name="Nolan M."/>
            <person name="Ohm R."/>
            <person name="Pangilinan J."/>
            <person name="Park H.-J."/>
            <person name="Ramirez L."/>
            <person name="Alfaro M."/>
            <person name="Sun H."/>
            <person name="Tritt A."/>
            <person name="Yoshinaga Y."/>
            <person name="Zwiers L.-H."/>
            <person name="Turgeon B."/>
            <person name="Goodwin S."/>
            <person name="Spatafora J."/>
            <person name="Crous P."/>
            <person name="Grigoriev I."/>
        </authorList>
    </citation>
    <scope>NUCLEOTIDE SEQUENCE</scope>
    <source>
        <strain evidence="10">CBS 279.74</strain>
    </source>
</reference>
<keyword evidence="5" id="KW-0677">Repeat</keyword>
<dbReference type="GO" id="GO:0008270">
    <property type="term" value="F:zinc ion binding"/>
    <property type="evidence" value="ECO:0007669"/>
    <property type="project" value="UniProtKB-KW"/>
</dbReference>
<accession>A0A6G1JRG5</accession>
<dbReference type="CDD" id="cd22584">
    <property type="entry name" value="Rcat_RBR_unk"/>
    <property type="match status" value="1"/>
</dbReference>
<dbReference type="EMBL" id="MU005789">
    <property type="protein sequence ID" value="KAF2703138.1"/>
    <property type="molecule type" value="Genomic_DNA"/>
</dbReference>
<keyword evidence="3" id="KW-0808">Transferase</keyword>
<dbReference type="OrthoDB" id="10009520at2759"/>
<comment type="catalytic activity">
    <reaction evidence="1">
        <text>[E2 ubiquitin-conjugating enzyme]-S-ubiquitinyl-L-cysteine + [acceptor protein]-L-lysine = [E2 ubiquitin-conjugating enzyme]-L-cysteine + [acceptor protein]-N(6)-ubiquitinyl-L-lysine.</text>
        <dbReference type="EC" id="2.3.2.31"/>
    </reaction>
</comment>
<keyword evidence="4" id="KW-0479">Metal-binding</keyword>
<dbReference type="Pfam" id="PF01485">
    <property type="entry name" value="IBR"/>
    <property type="match status" value="1"/>
</dbReference>
<proteinExistence type="predicted"/>
<organism evidence="10 11">
    <name type="scientific">Pleomassaria siparia CBS 279.74</name>
    <dbReference type="NCBI Taxonomy" id="1314801"/>
    <lineage>
        <taxon>Eukaryota</taxon>
        <taxon>Fungi</taxon>
        <taxon>Dikarya</taxon>
        <taxon>Ascomycota</taxon>
        <taxon>Pezizomycotina</taxon>
        <taxon>Dothideomycetes</taxon>
        <taxon>Pleosporomycetidae</taxon>
        <taxon>Pleosporales</taxon>
        <taxon>Pleomassariaceae</taxon>
        <taxon>Pleomassaria</taxon>
    </lineage>
</organism>
<dbReference type="CDD" id="cd20335">
    <property type="entry name" value="BRcat_RBR"/>
    <property type="match status" value="1"/>
</dbReference>
<dbReference type="Gene3D" id="1.20.120.1750">
    <property type="match status" value="1"/>
</dbReference>
<dbReference type="InterPro" id="IPR002867">
    <property type="entry name" value="IBR_dom"/>
</dbReference>
<evidence type="ECO:0000313" key="10">
    <source>
        <dbReference type="EMBL" id="KAF2703138.1"/>
    </source>
</evidence>
<dbReference type="AlphaFoldDB" id="A0A6G1JRG5"/>
<keyword evidence="8" id="KW-0862">Zinc</keyword>
<evidence type="ECO:0000256" key="6">
    <source>
        <dbReference type="ARBA" id="ARBA00022771"/>
    </source>
</evidence>
<dbReference type="EC" id="2.3.2.31" evidence="2"/>
<dbReference type="InterPro" id="IPR013083">
    <property type="entry name" value="Znf_RING/FYVE/PHD"/>
</dbReference>
<evidence type="ECO:0000256" key="2">
    <source>
        <dbReference type="ARBA" id="ARBA00012251"/>
    </source>
</evidence>
<dbReference type="PROSITE" id="PS00518">
    <property type="entry name" value="ZF_RING_1"/>
    <property type="match status" value="1"/>
</dbReference>
<feature type="domain" description="RING-type" evidence="9">
    <location>
        <begin position="178"/>
        <end position="374"/>
    </location>
</feature>
<gene>
    <name evidence="10" type="ORF">K504DRAFT_444366</name>
</gene>
<evidence type="ECO:0000256" key="5">
    <source>
        <dbReference type="ARBA" id="ARBA00022737"/>
    </source>
</evidence>
<dbReference type="SUPFAM" id="SSF57850">
    <property type="entry name" value="RING/U-box"/>
    <property type="match status" value="3"/>
</dbReference>
<dbReference type="InterPro" id="IPR017907">
    <property type="entry name" value="Znf_RING_CS"/>
</dbReference>
<dbReference type="Proteomes" id="UP000799428">
    <property type="component" value="Unassembled WGS sequence"/>
</dbReference>
<dbReference type="Gene3D" id="3.30.40.10">
    <property type="entry name" value="Zinc/RING finger domain, C3HC4 (zinc finger)"/>
    <property type="match status" value="1"/>
</dbReference>
<keyword evidence="7" id="KW-0833">Ubl conjugation pathway</keyword>
<name>A0A6G1JRG5_9PLEO</name>
<dbReference type="Pfam" id="PF26200">
    <property type="entry name" value="Rcat_RNF216"/>
    <property type="match status" value="1"/>
</dbReference>
<keyword evidence="11" id="KW-1185">Reference proteome</keyword>
<sequence length="461" mass="52066">MSASAIVATSSHPAFLDDEIFALALQLEELEVHSQSGKGKHAINNPPDIDVAFASFQAELEDYKVFLTDHRLAESMGNAVHTDGALITNIMSQDVQFHEDRNTAIQLSNNDPDIEDPPRSIRQELGSGIQDWLSTVSGTLAATSIVDFSDDDGDNETKAGPSMSYAERQVDLLGKLSTRFQCTACMDRFPIARMITAKCSHRYCDKCMKELFMRSTKDEGLYPPRCCKQPIPLQIVAEFLSGDELSAFQLASIEFATVDKVYCSNKLCRTFIPPDHISVGLDRATCRKCGHHTCSLCNNTYHTGTDCPDDAALRETRELAKSMEWQTCYRCNRVVDLRSGCNHITCHCRAQFCYVCGLKWKSCKCPTADINRIVERAQEVVNRDAPDDLPNAEHRRRVQEVQAQLEEDHECVHPGRFQRVFGRRRGGAMECEMCGAYHYKYLLQCRRCFINVCEECRRNRV</sequence>
<dbReference type="InterPro" id="IPR031127">
    <property type="entry name" value="E3_UB_ligase_RBR"/>
</dbReference>
<evidence type="ECO:0000313" key="11">
    <source>
        <dbReference type="Proteomes" id="UP000799428"/>
    </source>
</evidence>
<evidence type="ECO:0000256" key="7">
    <source>
        <dbReference type="ARBA" id="ARBA00022786"/>
    </source>
</evidence>
<evidence type="ECO:0000256" key="3">
    <source>
        <dbReference type="ARBA" id="ARBA00022679"/>
    </source>
</evidence>
<evidence type="ECO:0000259" key="9">
    <source>
        <dbReference type="PROSITE" id="PS51873"/>
    </source>
</evidence>
<evidence type="ECO:0000256" key="1">
    <source>
        <dbReference type="ARBA" id="ARBA00001798"/>
    </source>
</evidence>
<evidence type="ECO:0000256" key="8">
    <source>
        <dbReference type="ARBA" id="ARBA00022833"/>
    </source>
</evidence>
<protein>
    <recommendedName>
        <fullName evidence="2">RBR-type E3 ubiquitin transferase</fullName>
        <ecNumber evidence="2">2.3.2.31</ecNumber>
    </recommendedName>
</protein>
<dbReference type="InterPro" id="IPR044066">
    <property type="entry name" value="TRIAD_supradom"/>
</dbReference>
<dbReference type="PROSITE" id="PS51873">
    <property type="entry name" value="TRIAD"/>
    <property type="match status" value="1"/>
</dbReference>
<dbReference type="PANTHER" id="PTHR11685">
    <property type="entry name" value="RBR FAMILY RING FINGER AND IBR DOMAIN-CONTAINING"/>
    <property type="match status" value="1"/>
</dbReference>
<dbReference type="GO" id="GO:0061630">
    <property type="term" value="F:ubiquitin protein ligase activity"/>
    <property type="evidence" value="ECO:0007669"/>
    <property type="project" value="UniProtKB-EC"/>
</dbReference>
<keyword evidence="6" id="KW-0863">Zinc-finger</keyword>